<dbReference type="AlphaFoldDB" id="A0A976RQS0"/>
<comment type="catalytic activity">
    <reaction evidence="6 9">
        <text>L-proline + NADP(+) = (S)-1-pyrroline-5-carboxylate + NADPH + 2 H(+)</text>
        <dbReference type="Rhea" id="RHEA:14109"/>
        <dbReference type="ChEBI" id="CHEBI:15378"/>
        <dbReference type="ChEBI" id="CHEBI:17388"/>
        <dbReference type="ChEBI" id="CHEBI:57783"/>
        <dbReference type="ChEBI" id="CHEBI:58349"/>
        <dbReference type="ChEBI" id="CHEBI:60039"/>
        <dbReference type="EC" id="1.5.1.2"/>
    </reaction>
</comment>
<dbReference type="InterPro" id="IPR029036">
    <property type="entry name" value="P5CR_dimer"/>
</dbReference>
<evidence type="ECO:0000256" key="1">
    <source>
        <dbReference type="ARBA" id="ARBA00005525"/>
    </source>
</evidence>
<keyword evidence="4 6" id="KW-0560">Oxidoreductase</keyword>
<dbReference type="HAMAP" id="MF_01925">
    <property type="entry name" value="P5C_reductase"/>
    <property type="match status" value="1"/>
</dbReference>
<evidence type="ECO:0000256" key="9">
    <source>
        <dbReference type="RuleBase" id="RU003903"/>
    </source>
</evidence>
<keyword evidence="6" id="KW-0963">Cytoplasm</keyword>
<evidence type="ECO:0000256" key="4">
    <source>
        <dbReference type="ARBA" id="ARBA00023002"/>
    </source>
</evidence>
<dbReference type="SUPFAM" id="SSF51735">
    <property type="entry name" value="NAD(P)-binding Rossmann-fold domains"/>
    <property type="match status" value="1"/>
</dbReference>
<geneLocation type="plasmid" evidence="11 12">
    <name>p1unnamed</name>
</geneLocation>
<comment type="subcellular location">
    <subcellularLocation>
        <location evidence="6">Cytoplasm</location>
    </subcellularLocation>
</comment>
<evidence type="ECO:0000259" key="10">
    <source>
        <dbReference type="SMART" id="SM00859"/>
    </source>
</evidence>
<dbReference type="EC" id="1.5.1.2" evidence="6 7"/>
<evidence type="ECO:0000313" key="12">
    <source>
        <dbReference type="Proteomes" id="UP000831181"/>
    </source>
</evidence>
<comment type="pathway">
    <text evidence="6 9">Amino-acid biosynthesis; L-proline biosynthesis; L-proline from L-glutamate 5-semialdehyde: step 1/1.</text>
</comment>
<dbReference type="GO" id="GO:0051287">
    <property type="term" value="F:NAD binding"/>
    <property type="evidence" value="ECO:0007669"/>
    <property type="project" value="InterPro"/>
</dbReference>
<organism evidence="11 12">
    <name type="scientific">Nicoliella spurrieriana</name>
    <dbReference type="NCBI Taxonomy" id="2925830"/>
    <lineage>
        <taxon>Bacteria</taxon>
        <taxon>Bacillati</taxon>
        <taxon>Bacillota</taxon>
        <taxon>Bacilli</taxon>
        <taxon>Lactobacillales</taxon>
        <taxon>Lactobacillaceae</taxon>
        <taxon>Nicoliella</taxon>
    </lineage>
</organism>
<reference evidence="11" key="1">
    <citation type="journal article" date="2022" name="Int. J. Syst. Evol. Microbiol.">
        <title>Apilactobacillus apisilvae sp. nov., Nicolia spurrieriana gen. nov. sp. nov., Bombilactobacillus folatiphilus sp. nov. and Bombilactobacillus thymidiniphilus sp. nov., four new lactic acid bacterial isolates from stingless bees Tetragonula carbonaria and Austroplebeia australis.</title>
        <authorList>
            <person name="Oliphant S.A."/>
            <person name="Watson-Haigh N.S."/>
            <person name="Sumby K.M."/>
            <person name="Gardner J."/>
            <person name="Groom S."/>
            <person name="Jiranek V."/>
        </authorList>
    </citation>
    <scope>NUCLEOTIDE SEQUENCE</scope>
    <source>
        <strain evidence="11">SGEP1_A5</strain>
    </source>
</reference>
<keyword evidence="3 6" id="KW-0521">NADP</keyword>
<dbReference type="PROSITE" id="PS00521">
    <property type="entry name" value="P5CR"/>
    <property type="match status" value="1"/>
</dbReference>
<comment type="catalytic activity">
    <reaction evidence="6">
        <text>L-proline + NAD(+) = (S)-1-pyrroline-5-carboxylate + NADH + 2 H(+)</text>
        <dbReference type="Rhea" id="RHEA:14105"/>
        <dbReference type="ChEBI" id="CHEBI:15378"/>
        <dbReference type="ChEBI" id="CHEBI:17388"/>
        <dbReference type="ChEBI" id="CHEBI:57540"/>
        <dbReference type="ChEBI" id="CHEBI:57945"/>
        <dbReference type="ChEBI" id="CHEBI:60039"/>
        <dbReference type="EC" id="1.5.1.2"/>
    </reaction>
</comment>
<dbReference type="PIRSF" id="PIRSF000193">
    <property type="entry name" value="Pyrrol-5-carb_rd"/>
    <property type="match status" value="1"/>
</dbReference>
<dbReference type="FunFam" id="1.10.3730.10:FF:000001">
    <property type="entry name" value="Pyrroline-5-carboxylate reductase"/>
    <property type="match status" value="1"/>
</dbReference>
<dbReference type="PANTHER" id="PTHR11645">
    <property type="entry name" value="PYRROLINE-5-CARBOXYLATE REDUCTASE"/>
    <property type="match status" value="1"/>
</dbReference>
<dbReference type="Gene3D" id="1.10.3730.10">
    <property type="entry name" value="ProC C-terminal domain-like"/>
    <property type="match status" value="1"/>
</dbReference>
<dbReference type="SUPFAM" id="SSF48179">
    <property type="entry name" value="6-phosphogluconate dehydrogenase C-terminal domain-like"/>
    <property type="match status" value="1"/>
</dbReference>
<feature type="binding site" evidence="8">
    <location>
        <begin position="6"/>
        <end position="11"/>
    </location>
    <ligand>
        <name>NADP(+)</name>
        <dbReference type="ChEBI" id="CHEBI:58349"/>
    </ligand>
</feature>
<dbReference type="Pfam" id="PF03807">
    <property type="entry name" value="F420_oxidored"/>
    <property type="match status" value="1"/>
</dbReference>
<dbReference type="GO" id="GO:0055129">
    <property type="term" value="P:L-proline biosynthetic process"/>
    <property type="evidence" value="ECO:0007669"/>
    <property type="project" value="UniProtKB-UniRule"/>
</dbReference>
<dbReference type="InterPro" id="IPR008927">
    <property type="entry name" value="6-PGluconate_DH-like_C_sf"/>
</dbReference>
<keyword evidence="2 6" id="KW-0641">Proline biosynthesis</keyword>
<evidence type="ECO:0000256" key="6">
    <source>
        <dbReference type="HAMAP-Rule" id="MF_01925"/>
    </source>
</evidence>
<dbReference type="NCBIfam" id="TIGR00112">
    <property type="entry name" value="proC"/>
    <property type="match status" value="1"/>
</dbReference>
<dbReference type="PANTHER" id="PTHR11645:SF0">
    <property type="entry name" value="PYRROLINE-5-CARBOXYLATE REDUCTASE 3"/>
    <property type="match status" value="1"/>
</dbReference>
<dbReference type="KEGG" id="lbe:MOO44_00460"/>
<dbReference type="Gene3D" id="3.40.50.720">
    <property type="entry name" value="NAD(P)-binding Rossmann-like Domain"/>
    <property type="match status" value="1"/>
</dbReference>
<comment type="function">
    <text evidence="5 6">Catalyzes the reduction of 1-pyrroline-5-carboxylate (PCA) to L-proline.</text>
</comment>
<evidence type="ECO:0000256" key="2">
    <source>
        <dbReference type="ARBA" id="ARBA00022650"/>
    </source>
</evidence>
<evidence type="ECO:0000256" key="3">
    <source>
        <dbReference type="ARBA" id="ARBA00022857"/>
    </source>
</evidence>
<dbReference type="InterPro" id="IPR000534">
    <property type="entry name" value="Semialdehyde_DH_NAD-bd"/>
</dbReference>
<feature type="domain" description="Semialdehyde dehydrogenase NAD-binding" evidence="10">
    <location>
        <begin position="2"/>
        <end position="114"/>
    </location>
</feature>
<comment type="similarity">
    <text evidence="1 6 9">Belongs to the pyrroline-5-carboxylate reductase family.</text>
</comment>
<evidence type="ECO:0000313" key="11">
    <source>
        <dbReference type="EMBL" id="UQS86150.1"/>
    </source>
</evidence>
<sequence length="258" mass="26765">MKIGVLGAGNMGGAILQGLVNKVDPSSLFVLNPVNPRVSELQKKLGFQLFNEPTAFKSQQLDVVIATVPAPVTVTVLKQLNGINPETVIISAAGGIRIKEVKTALPNNPVVAIIPNTPVAINQGTIATTFEQQINEQSKQTANQVLSLLGDVIIASEPKLGIMGTVGGCGPAFVDVFMDAMADAAVEEGLDRKTAYQVIASMVAGSGKLAFNTGKTPADLKDQVTSPGGTTIKGVTELEANGFRNAIIKAIKSSNGSM</sequence>
<accession>A0A976RQS0</accession>
<dbReference type="GO" id="GO:0005737">
    <property type="term" value="C:cytoplasm"/>
    <property type="evidence" value="ECO:0007669"/>
    <property type="project" value="UniProtKB-SubCell"/>
</dbReference>
<dbReference type="RefSeq" id="WP_260115957.1">
    <property type="nucleotide sequence ID" value="NZ_CP093360.1"/>
</dbReference>
<evidence type="ECO:0000256" key="7">
    <source>
        <dbReference type="NCBIfam" id="TIGR00112"/>
    </source>
</evidence>
<dbReference type="GO" id="GO:0004735">
    <property type="term" value="F:pyrroline-5-carboxylate reductase activity"/>
    <property type="evidence" value="ECO:0007669"/>
    <property type="project" value="UniProtKB-UniRule"/>
</dbReference>
<evidence type="ECO:0000256" key="5">
    <source>
        <dbReference type="ARBA" id="ARBA00058118"/>
    </source>
</evidence>
<dbReference type="EMBL" id="CP093360">
    <property type="protein sequence ID" value="UQS86150.1"/>
    <property type="molecule type" value="Genomic_DNA"/>
</dbReference>
<gene>
    <name evidence="6 11" type="primary">proC</name>
    <name evidence="11" type="ORF">MOO44_00460</name>
</gene>
<name>A0A976RQS0_9LACO</name>
<evidence type="ECO:0000256" key="8">
    <source>
        <dbReference type="PIRSR" id="PIRSR000193-1"/>
    </source>
</evidence>
<keyword evidence="12" id="KW-1185">Reference proteome</keyword>
<protein>
    <recommendedName>
        <fullName evidence="6 7">Pyrroline-5-carboxylate reductase</fullName>
        <shortName evidence="6">P5C reductase</shortName>
        <shortName evidence="6">P5CR</shortName>
        <ecNumber evidence="6 7">1.5.1.2</ecNumber>
    </recommendedName>
    <alternativeName>
        <fullName evidence="6">PCA reductase</fullName>
    </alternativeName>
</protein>
<dbReference type="SMART" id="SM00859">
    <property type="entry name" value="Semialdhyde_dh"/>
    <property type="match status" value="1"/>
</dbReference>
<dbReference type="InterPro" id="IPR036291">
    <property type="entry name" value="NAD(P)-bd_dom_sf"/>
</dbReference>
<dbReference type="InterPro" id="IPR000304">
    <property type="entry name" value="Pyrroline-COOH_reductase"/>
</dbReference>
<dbReference type="GO" id="GO:0016620">
    <property type="term" value="F:oxidoreductase activity, acting on the aldehyde or oxo group of donors, NAD or NADP as acceptor"/>
    <property type="evidence" value="ECO:0007669"/>
    <property type="project" value="InterPro"/>
</dbReference>
<proteinExistence type="inferred from homology"/>
<dbReference type="InterPro" id="IPR028939">
    <property type="entry name" value="P5C_Rdtase_cat_N"/>
</dbReference>
<keyword evidence="6 9" id="KW-0028">Amino-acid biosynthesis</keyword>
<dbReference type="InterPro" id="IPR053790">
    <property type="entry name" value="P5CR-like_CS"/>
</dbReference>
<dbReference type="Pfam" id="PF14748">
    <property type="entry name" value="P5CR_dimer"/>
    <property type="match status" value="1"/>
</dbReference>
<keyword evidence="11" id="KW-0614">Plasmid</keyword>
<dbReference type="Proteomes" id="UP000831181">
    <property type="component" value="Plasmid p1unnamed"/>
</dbReference>